<sequence>MEAFATAAELGTRLNRTFEAGAEIEWIDELLADASAHLRSVIGQEVFPRTTSEYVAYPDGGRVDLPQWPVVSVEAVTRDGGAVEHTYRPGFIMVRDDAPVDVTFTWGYAEAPRELARLACVLVSQTLLPLEAKIGLTAGGLSSVAIDDFKLAWADAGASSGMTLTEHAEKAIRKQFGQGDIGIVEARW</sequence>
<evidence type="ECO:0008006" key="3">
    <source>
        <dbReference type="Google" id="ProtNLM"/>
    </source>
</evidence>
<keyword evidence="2" id="KW-1185">Reference proteome</keyword>
<dbReference type="AlphaFoldDB" id="A0A4Q8AK99"/>
<dbReference type="Proteomes" id="UP000291483">
    <property type="component" value="Unassembled WGS sequence"/>
</dbReference>
<accession>A0A4Q8AK99</accession>
<protein>
    <recommendedName>
        <fullName evidence="3">Gp6-like head-tail connector protein</fullName>
    </recommendedName>
</protein>
<comment type="caution">
    <text evidence="1">The sequence shown here is derived from an EMBL/GenBank/DDBJ whole genome shotgun (WGS) entry which is preliminary data.</text>
</comment>
<organism evidence="1 2">
    <name type="scientific">Microterricola gilva</name>
    <dbReference type="NCBI Taxonomy" id="393267"/>
    <lineage>
        <taxon>Bacteria</taxon>
        <taxon>Bacillati</taxon>
        <taxon>Actinomycetota</taxon>
        <taxon>Actinomycetes</taxon>
        <taxon>Micrococcales</taxon>
        <taxon>Microbacteriaceae</taxon>
        <taxon>Microterricola</taxon>
    </lineage>
</organism>
<gene>
    <name evidence="1" type="ORF">EV379_1243</name>
</gene>
<dbReference type="EMBL" id="SHLC01000001">
    <property type="protein sequence ID" value="RZU64932.1"/>
    <property type="molecule type" value="Genomic_DNA"/>
</dbReference>
<evidence type="ECO:0000313" key="1">
    <source>
        <dbReference type="EMBL" id="RZU64932.1"/>
    </source>
</evidence>
<proteinExistence type="predicted"/>
<name>A0A4Q8AK99_9MICO</name>
<dbReference type="RefSeq" id="WP_130505357.1">
    <property type="nucleotide sequence ID" value="NZ_SHLC01000001.1"/>
</dbReference>
<dbReference type="OrthoDB" id="5108975at2"/>
<reference evidence="1 2" key="1">
    <citation type="submission" date="2019-02" db="EMBL/GenBank/DDBJ databases">
        <title>Sequencing the genomes of 1000 actinobacteria strains.</title>
        <authorList>
            <person name="Klenk H.-P."/>
        </authorList>
    </citation>
    <scope>NUCLEOTIDE SEQUENCE [LARGE SCALE GENOMIC DNA]</scope>
    <source>
        <strain evidence="1 2">DSM 18319</strain>
    </source>
</reference>
<evidence type="ECO:0000313" key="2">
    <source>
        <dbReference type="Proteomes" id="UP000291483"/>
    </source>
</evidence>